<dbReference type="InterPro" id="IPR006379">
    <property type="entry name" value="HAD-SF_hydro_IIB"/>
</dbReference>
<protein>
    <submittedName>
        <fullName evidence="1">HAD family hydrolase</fullName>
    </submittedName>
</protein>
<dbReference type="NCBIfam" id="TIGR00099">
    <property type="entry name" value="Cof-subfamily"/>
    <property type="match status" value="1"/>
</dbReference>
<dbReference type="GO" id="GO:0005829">
    <property type="term" value="C:cytosol"/>
    <property type="evidence" value="ECO:0007669"/>
    <property type="project" value="TreeGrafter"/>
</dbReference>
<dbReference type="PANTHER" id="PTHR10000:SF8">
    <property type="entry name" value="HAD SUPERFAMILY HYDROLASE-LIKE, TYPE 3"/>
    <property type="match status" value="1"/>
</dbReference>
<sequence>MNYKIIAVDMDGTLLDDERLIPEYNKDMIYKAIKLGVKFVICSGRPPMALKFYSEMVFPDEPVICCNGGVIMGENKNVIKSVPLNKYSLLKVIDILREEKDTYYHFYDDFGLYSEQFRYTTKKFYDINNSLSEKFKMKITIVKNSKTFIKHCRCNITKIVVIDEDVEYLERLRDKIAKVPGITTTKSDLYNIEIVSRGVSKGSALEFLAHYYNIPMEQCIAVGNDENDKSMIKTAGLGVAVFNSREILKKSADYITETDNNSGAVGEVIKKFIL</sequence>
<reference evidence="1 2" key="1">
    <citation type="submission" date="2016-12" db="EMBL/GenBank/DDBJ databases">
        <title>Complete genome sequence of Clostridium kluyveri JZZ isolated from the pit mud of a Chinese flavor liquor-making factory.</title>
        <authorList>
            <person name="Wang Y."/>
        </authorList>
    </citation>
    <scope>NUCLEOTIDE SEQUENCE [LARGE SCALE GENOMIC DNA]</scope>
    <source>
        <strain evidence="1 2">JZZ</strain>
    </source>
</reference>
<dbReference type="Gene3D" id="3.40.50.1000">
    <property type="entry name" value="HAD superfamily/HAD-like"/>
    <property type="match status" value="1"/>
</dbReference>
<dbReference type="InterPro" id="IPR000150">
    <property type="entry name" value="Cof"/>
</dbReference>
<dbReference type="Proteomes" id="UP000184604">
    <property type="component" value="Chromosome"/>
</dbReference>
<accession>A0A1L5F6K8</accession>
<dbReference type="Gene3D" id="3.30.1240.10">
    <property type="match status" value="1"/>
</dbReference>
<name>A0A1L5F6K8_CLOKL</name>
<dbReference type="AlphaFoldDB" id="A0A1L5F6K8"/>
<dbReference type="GO" id="GO:0016791">
    <property type="term" value="F:phosphatase activity"/>
    <property type="evidence" value="ECO:0007669"/>
    <property type="project" value="TreeGrafter"/>
</dbReference>
<dbReference type="EMBL" id="CP018335">
    <property type="protein sequence ID" value="APM38651.1"/>
    <property type="molecule type" value="Genomic_DNA"/>
</dbReference>
<dbReference type="NCBIfam" id="TIGR01484">
    <property type="entry name" value="HAD-SF-IIB"/>
    <property type="match status" value="1"/>
</dbReference>
<dbReference type="RefSeq" id="WP_073538317.1">
    <property type="nucleotide sequence ID" value="NZ_CP018335.1"/>
</dbReference>
<gene>
    <name evidence="1" type="ORF">BS101_07780</name>
</gene>
<dbReference type="OrthoDB" id="9781413at2"/>
<keyword evidence="1" id="KW-0378">Hydrolase</keyword>
<dbReference type="GO" id="GO:0000287">
    <property type="term" value="F:magnesium ion binding"/>
    <property type="evidence" value="ECO:0007669"/>
    <property type="project" value="TreeGrafter"/>
</dbReference>
<dbReference type="CDD" id="cd07516">
    <property type="entry name" value="HAD_Pase"/>
    <property type="match status" value="1"/>
</dbReference>
<evidence type="ECO:0000313" key="2">
    <source>
        <dbReference type="Proteomes" id="UP000184604"/>
    </source>
</evidence>
<dbReference type="SFLD" id="SFLDG01140">
    <property type="entry name" value="C2.B:_Phosphomannomutase_and_P"/>
    <property type="match status" value="1"/>
</dbReference>
<dbReference type="SUPFAM" id="SSF56784">
    <property type="entry name" value="HAD-like"/>
    <property type="match status" value="1"/>
</dbReference>
<evidence type="ECO:0000313" key="1">
    <source>
        <dbReference type="EMBL" id="APM38651.1"/>
    </source>
</evidence>
<organism evidence="1 2">
    <name type="scientific">Clostridium kluyveri</name>
    <dbReference type="NCBI Taxonomy" id="1534"/>
    <lineage>
        <taxon>Bacteria</taxon>
        <taxon>Bacillati</taxon>
        <taxon>Bacillota</taxon>
        <taxon>Clostridia</taxon>
        <taxon>Eubacteriales</taxon>
        <taxon>Clostridiaceae</taxon>
        <taxon>Clostridium</taxon>
    </lineage>
</organism>
<dbReference type="SFLD" id="SFLDS00003">
    <property type="entry name" value="Haloacid_Dehalogenase"/>
    <property type="match status" value="1"/>
</dbReference>
<dbReference type="Pfam" id="PF08282">
    <property type="entry name" value="Hydrolase_3"/>
    <property type="match status" value="1"/>
</dbReference>
<dbReference type="InterPro" id="IPR023214">
    <property type="entry name" value="HAD_sf"/>
</dbReference>
<dbReference type="PANTHER" id="PTHR10000">
    <property type="entry name" value="PHOSPHOSERINE PHOSPHATASE"/>
    <property type="match status" value="1"/>
</dbReference>
<proteinExistence type="predicted"/>
<dbReference type="InterPro" id="IPR036412">
    <property type="entry name" value="HAD-like_sf"/>
</dbReference>